<comment type="caution">
    <text evidence="7">The sequence shown here is derived from an EMBL/GenBank/DDBJ whole genome shotgun (WGS) entry which is preliminary data.</text>
</comment>
<proteinExistence type="predicted"/>
<feature type="region of interest" description="Disordered" evidence="5">
    <location>
        <begin position="161"/>
        <end position="180"/>
    </location>
</feature>
<dbReference type="Pfam" id="PF02535">
    <property type="entry name" value="Zip"/>
    <property type="match status" value="1"/>
</dbReference>
<dbReference type="EMBL" id="CAJHNH020006334">
    <property type="protein sequence ID" value="CAG5133593.1"/>
    <property type="molecule type" value="Genomic_DNA"/>
</dbReference>
<dbReference type="GO" id="GO:0005385">
    <property type="term" value="F:zinc ion transmembrane transporter activity"/>
    <property type="evidence" value="ECO:0007669"/>
    <property type="project" value="TreeGrafter"/>
</dbReference>
<feature type="transmembrane region" description="Helical" evidence="6">
    <location>
        <begin position="87"/>
        <end position="107"/>
    </location>
</feature>
<feature type="transmembrane region" description="Helical" evidence="6">
    <location>
        <begin position="353"/>
        <end position="372"/>
    </location>
</feature>
<protein>
    <submittedName>
        <fullName evidence="7">Uncharacterized protein</fullName>
    </submittedName>
</protein>
<dbReference type="AlphaFoldDB" id="A0A8S3ZVP3"/>
<feature type="region of interest" description="Disordered" evidence="5">
    <location>
        <begin position="117"/>
        <end position="152"/>
    </location>
</feature>
<feature type="compositionally biased region" description="Polar residues" evidence="5">
    <location>
        <begin position="119"/>
        <end position="130"/>
    </location>
</feature>
<evidence type="ECO:0000256" key="1">
    <source>
        <dbReference type="ARBA" id="ARBA00004141"/>
    </source>
</evidence>
<feature type="transmembrane region" description="Helical" evidence="6">
    <location>
        <begin position="6"/>
        <end position="29"/>
    </location>
</feature>
<keyword evidence="8" id="KW-1185">Reference proteome</keyword>
<keyword evidence="2 6" id="KW-0812">Transmembrane</keyword>
<sequence>MDKLTAKLITLAVLIVLTVIFSVIPYFLVLRGSRSLVPNRRRDKVIAALNCFGGGVFLGTLLLHLMIEGSAEFDAYKSKAGWKTEFPLFNIFVAGGFFAVAFIEYFMHSRLHNRKSGKVNCSPSAEQSQEPGGVSEGQYGAVGGQGKPLESRARCPTLNQKADNAEFGHHESDSLLPGRHHHNHYESAAVKADCVAADGNSRSKVTDTNSQGKHGHQNCDIEVIHSDPVTIGSESVTGISEIIAEIPDGLRAFLLLFALSFHTIFDGLAVGLQDSISAIWQVFTAIAIHKSIIAFCLGLELFKCHPDQPWRAFSWICFFSLMSPIGIGLGIGLTSGGIDDLARLLSSSILQGLAAGTFLYVTFLEILSLYIGHNCHRHFLHVFFALVGFAFMACVKTMDNND</sequence>
<feature type="transmembrane region" description="Helical" evidence="6">
    <location>
        <begin position="313"/>
        <end position="333"/>
    </location>
</feature>
<feature type="compositionally biased region" description="Basic and acidic residues" evidence="5">
    <location>
        <begin position="163"/>
        <end position="173"/>
    </location>
</feature>
<feature type="transmembrane region" description="Helical" evidence="6">
    <location>
        <begin position="379"/>
        <end position="398"/>
    </location>
</feature>
<dbReference type="OrthoDB" id="448280at2759"/>
<feature type="transmembrane region" description="Helical" evidence="6">
    <location>
        <begin position="45"/>
        <end position="67"/>
    </location>
</feature>
<evidence type="ECO:0000313" key="8">
    <source>
        <dbReference type="Proteomes" id="UP000678393"/>
    </source>
</evidence>
<evidence type="ECO:0000256" key="4">
    <source>
        <dbReference type="ARBA" id="ARBA00023136"/>
    </source>
</evidence>
<dbReference type="PANTHER" id="PTHR11040">
    <property type="entry name" value="ZINC/IRON TRANSPORTER"/>
    <property type="match status" value="1"/>
</dbReference>
<reference evidence="7" key="1">
    <citation type="submission" date="2021-04" db="EMBL/GenBank/DDBJ databases">
        <authorList>
            <consortium name="Molecular Ecology Group"/>
        </authorList>
    </citation>
    <scope>NUCLEOTIDE SEQUENCE</scope>
</reference>
<keyword evidence="3 6" id="KW-1133">Transmembrane helix</keyword>
<comment type="subcellular location">
    <subcellularLocation>
        <location evidence="1">Membrane</location>
        <topology evidence="1">Multi-pass membrane protein</topology>
    </subcellularLocation>
</comment>
<accession>A0A8S3ZVP3</accession>
<dbReference type="PANTHER" id="PTHR11040:SF140">
    <property type="entry name" value="ZRT (ZRT), IRT- (IRT-) LIKE PROTEIN TRANSPORTER"/>
    <property type="match status" value="1"/>
</dbReference>
<gene>
    <name evidence="7" type="ORF">CUNI_LOCUS19151</name>
</gene>
<feature type="transmembrane region" description="Helical" evidence="6">
    <location>
        <begin position="278"/>
        <end position="301"/>
    </location>
</feature>
<evidence type="ECO:0000313" key="7">
    <source>
        <dbReference type="EMBL" id="CAG5133593.1"/>
    </source>
</evidence>
<dbReference type="Proteomes" id="UP000678393">
    <property type="component" value="Unassembled WGS sequence"/>
</dbReference>
<evidence type="ECO:0000256" key="5">
    <source>
        <dbReference type="SAM" id="MobiDB-lite"/>
    </source>
</evidence>
<evidence type="ECO:0000256" key="6">
    <source>
        <dbReference type="SAM" id="Phobius"/>
    </source>
</evidence>
<evidence type="ECO:0000256" key="3">
    <source>
        <dbReference type="ARBA" id="ARBA00022989"/>
    </source>
</evidence>
<organism evidence="7 8">
    <name type="scientific">Candidula unifasciata</name>
    <dbReference type="NCBI Taxonomy" id="100452"/>
    <lineage>
        <taxon>Eukaryota</taxon>
        <taxon>Metazoa</taxon>
        <taxon>Spiralia</taxon>
        <taxon>Lophotrochozoa</taxon>
        <taxon>Mollusca</taxon>
        <taxon>Gastropoda</taxon>
        <taxon>Heterobranchia</taxon>
        <taxon>Euthyneura</taxon>
        <taxon>Panpulmonata</taxon>
        <taxon>Eupulmonata</taxon>
        <taxon>Stylommatophora</taxon>
        <taxon>Helicina</taxon>
        <taxon>Helicoidea</taxon>
        <taxon>Geomitridae</taxon>
        <taxon>Candidula</taxon>
    </lineage>
</organism>
<feature type="transmembrane region" description="Helical" evidence="6">
    <location>
        <begin position="252"/>
        <end position="272"/>
    </location>
</feature>
<name>A0A8S3ZVP3_9EUPU</name>
<keyword evidence="4 6" id="KW-0472">Membrane</keyword>
<evidence type="ECO:0000256" key="2">
    <source>
        <dbReference type="ARBA" id="ARBA00022692"/>
    </source>
</evidence>
<dbReference type="GO" id="GO:0005886">
    <property type="term" value="C:plasma membrane"/>
    <property type="evidence" value="ECO:0007669"/>
    <property type="project" value="TreeGrafter"/>
</dbReference>
<dbReference type="InterPro" id="IPR003689">
    <property type="entry name" value="ZIP"/>
</dbReference>